<dbReference type="InterPro" id="IPR018151">
    <property type="entry name" value="TF_GreA/GreB_CS"/>
</dbReference>
<dbReference type="Gene3D" id="1.10.287.180">
    <property type="entry name" value="Transcription elongation factor, GreA/GreB, N-terminal domain"/>
    <property type="match status" value="1"/>
</dbReference>
<dbReference type="GO" id="GO:0003677">
    <property type="term" value="F:DNA binding"/>
    <property type="evidence" value="ECO:0007669"/>
    <property type="project" value="UniProtKB-UniRule"/>
</dbReference>
<dbReference type="InterPro" id="IPR022691">
    <property type="entry name" value="Tscrpt_elong_fac_GreA/B_N"/>
</dbReference>
<keyword evidence="12" id="KW-0648">Protein biosynthesis</keyword>
<sequence>MTTYLSPEGLEKINKELEERKTTVRDEINEKIRAAKELGDLSENSEYTEAKENQSFNEGRIEEIEAMLKDFEIIQNGKNKSAEIGVGATVLASSSYGEKEFTIVGTAEADPTKGFISNESPLGRAFLGHKKGEEVEVSTPVGLMKYKIKKIS</sequence>
<dbReference type="PANTHER" id="PTHR30437:SF4">
    <property type="entry name" value="TRANSCRIPTION ELONGATION FACTOR GREA"/>
    <property type="match status" value="1"/>
</dbReference>
<dbReference type="NCBIfam" id="TIGR01462">
    <property type="entry name" value="greA"/>
    <property type="match status" value="1"/>
</dbReference>
<dbReference type="FunFam" id="1.10.287.180:FF:000001">
    <property type="entry name" value="Transcription elongation factor GreA"/>
    <property type="match status" value="1"/>
</dbReference>
<proteinExistence type="inferred from homology"/>
<evidence type="ECO:0000313" key="12">
    <source>
        <dbReference type="EMBL" id="PJE50684.1"/>
    </source>
</evidence>
<dbReference type="NCBIfam" id="NF001263">
    <property type="entry name" value="PRK00226.1-4"/>
    <property type="match status" value="1"/>
</dbReference>
<dbReference type="GO" id="GO:0032784">
    <property type="term" value="P:regulation of DNA-templated transcription elongation"/>
    <property type="evidence" value="ECO:0007669"/>
    <property type="project" value="UniProtKB-UniRule"/>
</dbReference>
<dbReference type="PANTHER" id="PTHR30437">
    <property type="entry name" value="TRANSCRIPTION ELONGATION FACTOR GREA"/>
    <property type="match status" value="1"/>
</dbReference>
<keyword evidence="5 8" id="KW-0804">Transcription</keyword>
<dbReference type="GO" id="GO:0003746">
    <property type="term" value="F:translation elongation factor activity"/>
    <property type="evidence" value="ECO:0007669"/>
    <property type="project" value="UniProtKB-KW"/>
</dbReference>
<comment type="caution">
    <text evidence="12">The sequence shown here is derived from an EMBL/GenBank/DDBJ whole genome shotgun (WGS) entry which is preliminary data.</text>
</comment>
<evidence type="ECO:0000256" key="8">
    <source>
        <dbReference type="HAMAP-Rule" id="MF_00105"/>
    </source>
</evidence>
<comment type="function">
    <text evidence="6 8 9">Necessary for efficient RNA polymerase transcription elongation past template-encoded arresting sites. The arresting sites in DNA have the property of trapping a certain fraction of elongating RNA polymerases that pass through, resulting in locked ternary complexes. Cleavage of the nascent transcript by cleavage factors such as GreA or GreB allows the resumption of elongation from the new 3'terminus. GreA releases sequences of 2 to 3 nucleotides.</text>
</comment>
<dbReference type="InterPro" id="IPR028624">
    <property type="entry name" value="Tscrpt_elong_fac_GreA/B"/>
</dbReference>
<evidence type="ECO:0000256" key="4">
    <source>
        <dbReference type="ARBA" id="ARBA00023125"/>
    </source>
</evidence>
<feature type="domain" description="Transcription elongation factor GreA/GreB C-terminal" evidence="10">
    <location>
        <begin position="82"/>
        <end position="152"/>
    </location>
</feature>
<evidence type="ECO:0000313" key="13">
    <source>
        <dbReference type="Proteomes" id="UP000228496"/>
    </source>
</evidence>
<evidence type="ECO:0000256" key="5">
    <source>
        <dbReference type="ARBA" id="ARBA00023163"/>
    </source>
</evidence>
<dbReference type="InterPro" id="IPR001437">
    <property type="entry name" value="Tscrpt_elong_fac_GreA/B_C"/>
</dbReference>
<reference evidence="12 13" key="1">
    <citation type="submission" date="2017-09" db="EMBL/GenBank/DDBJ databases">
        <title>Depth-based differentiation of microbial function through sediment-hosted aquifers and enrichment of novel symbionts in the deep terrestrial subsurface.</title>
        <authorList>
            <person name="Probst A.J."/>
            <person name="Ladd B."/>
            <person name="Jarett J.K."/>
            <person name="Geller-Mcgrath D.E."/>
            <person name="Sieber C.M."/>
            <person name="Emerson J.B."/>
            <person name="Anantharaman K."/>
            <person name="Thomas B.C."/>
            <person name="Malmstrom R."/>
            <person name="Stieglmeier M."/>
            <person name="Klingl A."/>
            <person name="Woyke T."/>
            <person name="Ryan C.M."/>
            <person name="Banfield J.F."/>
        </authorList>
    </citation>
    <scope>NUCLEOTIDE SEQUENCE [LARGE SCALE GENOMIC DNA]</scope>
    <source>
        <strain evidence="12">CG10_big_fil_rev_8_21_14_0_10_36_16</strain>
    </source>
</reference>
<dbReference type="GO" id="GO:0070063">
    <property type="term" value="F:RNA polymerase binding"/>
    <property type="evidence" value="ECO:0007669"/>
    <property type="project" value="InterPro"/>
</dbReference>
<evidence type="ECO:0000256" key="2">
    <source>
        <dbReference type="ARBA" id="ARBA00013729"/>
    </source>
</evidence>
<dbReference type="AlphaFoldDB" id="A0A2J0Q6V9"/>
<dbReference type="PIRSF" id="PIRSF006092">
    <property type="entry name" value="GreA_GreB"/>
    <property type="match status" value="1"/>
</dbReference>
<protein>
    <recommendedName>
        <fullName evidence="2 8">Transcription elongation factor GreA</fullName>
    </recommendedName>
    <alternativeName>
        <fullName evidence="7 8">Transcript cleavage factor GreA</fullName>
    </alternativeName>
</protein>
<dbReference type="SUPFAM" id="SSF54534">
    <property type="entry name" value="FKBP-like"/>
    <property type="match status" value="1"/>
</dbReference>
<dbReference type="InterPro" id="IPR006359">
    <property type="entry name" value="Tscrpt_elong_fac_GreA"/>
</dbReference>
<dbReference type="Pfam" id="PF03449">
    <property type="entry name" value="GreA_GreB_N"/>
    <property type="match status" value="1"/>
</dbReference>
<dbReference type="InterPro" id="IPR036953">
    <property type="entry name" value="GreA/GreB_C_sf"/>
</dbReference>
<evidence type="ECO:0000256" key="1">
    <source>
        <dbReference type="ARBA" id="ARBA00008213"/>
    </source>
</evidence>
<accession>A0A2J0Q6V9</accession>
<dbReference type="Pfam" id="PF01272">
    <property type="entry name" value="GreA_GreB"/>
    <property type="match status" value="1"/>
</dbReference>
<dbReference type="EMBL" id="PCXQ01000005">
    <property type="protein sequence ID" value="PJE50684.1"/>
    <property type="molecule type" value="Genomic_DNA"/>
</dbReference>
<dbReference type="InterPro" id="IPR023459">
    <property type="entry name" value="Tscrpt_elong_fac_GreA/B_fam"/>
</dbReference>
<feature type="domain" description="Transcription elongation factor GreA/GreB N-terminal" evidence="11">
    <location>
        <begin position="4"/>
        <end position="73"/>
    </location>
</feature>
<dbReference type="GO" id="GO:0006354">
    <property type="term" value="P:DNA-templated transcription elongation"/>
    <property type="evidence" value="ECO:0007669"/>
    <property type="project" value="TreeGrafter"/>
</dbReference>
<evidence type="ECO:0000256" key="3">
    <source>
        <dbReference type="ARBA" id="ARBA00023015"/>
    </source>
</evidence>
<dbReference type="HAMAP" id="MF_00105">
    <property type="entry name" value="GreA_GreB"/>
    <property type="match status" value="1"/>
</dbReference>
<evidence type="ECO:0000256" key="9">
    <source>
        <dbReference type="RuleBase" id="RU000556"/>
    </source>
</evidence>
<dbReference type="InterPro" id="IPR036805">
    <property type="entry name" value="Tscrpt_elong_fac_GreA/B_N_sf"/>
</dbReference>
<evidence type="ECO:0000259" key="10">
    <source>
        <dbReference type="Pfam" id="PF01272"/>
    </source>
</evidence>
<evidence type="ECO:0000256" key="6">
    <source>
        <dbReference type="ARBA" id="ARBA00024916"/>
    </source>
</evidence>
<comment type="similarity">
    <text evidence="1 8 9">Belongs to the GreA/GreB family.</text>
</comment>
<evidence type="ECO:0000259" key="11">
    <source>
        <dbReference type="Pfam" id="PF03449"/>
    </source>
</evidence>
<dbReference type="SUPFAM" id="SSF46557">
    <property type="entry name" value="GreA transcript cleavage protein, N-terminal domain"/>
    <property type="match status" value="1"/>
</dbReference>
<dbReference type="Gene3D" id="3.10.50.30">
    <property type="entry name" value="Transcription elongation factor, GreA/GreB, C-terminal domain"/>
    <property type="match status" value="1"/>
</dbReference>
<name>A0A2J0Q6V9_9BACT</name>
<keyword evidence="12" id="KW-0251">Elongation factor</keyword>
<dbReference type="PROSITE" id="PS00829">
    <property type="entry name" value="GREAB_1"/>
    <property type="match status" value="1"/>
</dbReference>
<keyword evidence="3 8" id="KW-0805">Transcription regulation</keyword>
<dbReference type="Proteomes" id="UP000228496">
    <property type="component" value="Unassembled WGS sequence"/>
</dbReference>
<evidence type="ECO:0000256" key="7">
    <source>
        <dbReference type="ARBA" id="ARBA00030776"/>
    </source>
</evidence>
<organism evidence="12 13">
    <name type="scientific">Candidatus Yanofskybacteria bacterium CG10_big_fil_rev_8_21_14_0_10_36_16</name>
    <dbReference type="NCBI Taxonomy" id="1975096"/>
    <lineage>
        <taxon>Bacteria</taxon>
        <taxon>Candidatus Yanofskyibacteriota</taxon>
    </lineage>
</organism>
<gene>
    <name evidence="8" type="primary">greA</name>
    <name evidence="12" type="ORF">COV29_03040</name>
</gene>
<keyword evidence="4 8" id="KW-0238">DNA-binding</keyword>